<dbReference type="STRING" id="43775.SAMN04489760_11072"/>
<dbReference type="Gene3D" id="3.30.70.100">
    <property type="match status" value="1"/>
</dbReference>
<evidence type="ECO:0000313" key="9">
    <source>
        <dbReference type="Proteomes" id="UP000198744"/>
    </source>
</evidence>
<name>A0A1H7XEP8_9BACT</name>
<feature type="active site" evidence="4">
    <location>
        <position position="18"/>
    </location>
</feature>
<dbReference type="SUPFAM" id="SSF54975">
    <property type="entry name" value="Acylphosphatase/BLUF domain-like"/>
    <property type="match status" value="1"/>
</dbReference>
<dbReference type="PROSITE" id="PS00150">
    <property type="entry name" value="ACYLPHOSPHATASE_1"/>
    <property type="match status" value="1"/>
</dbReference>
<accession>A0A1H7XEP8</accession>
<dbReference type="InterPro" id="IPR017968">
    <property type="entry name" value="Acylphosphatase_CS"/>
</dbReference>
<dbReference type="EC" id="3.6.1.7" evidence="2 4"/>
<gene>
    <name evidence="8" type="ORF">SAMN04489760_11072</name>
</gene>
<reference evidence="8 9" key="1">
    <citation type="submission" date="2016-10" db="EMBL/GenBank/DDBJ databases">
        <authorList>
            <person name="de Groot N.N."/>
        </authorList>
    </citation>
    <scope>NUCLEOTIDE SEQUENCE [LARGE SCALE GENOMIC DNA]</scope>
    <source>
        <strain evidence="8 9">DSM 8423</strain>
    </source>
</reference>
<dbReference type="RefSeq" id="WP_093883301.1">
    <property type="nucleotide sequence ID" value="NZ_FOBS01000010.1"/>
</dbReference>
<sequence>MKRVRVFVQGRVQGVFFRAHTHRAALGFHLHGWVRNLPDGRVEALFEGKQHDVEAMVDWCRRGPSHAVVEQLTVLDEPYSGEFADFIIRYE</sequence>
<comment type="similarity">
    <text evidence="1 6">Belongs to the acylphosphatase family.</text>
</comment>
<dbReference type="GO" id="GO:0003998">
    <property type="term" value="F:acylphosphatase activity"/>
    <property type="evidence" value="ECO:0007669"/>
    <property type="project" value="UniProtKB-EC"/>
</dbReference>
<evidence type="ECO:0000259" key="7">
    <source>
        <dbReference type="PROSITE" id="PS51160"/>
    </source>
</evidence>
<dbReference type="PROSITE" id="PS51160">
    <property type="entry name" value="ACYLPHOSPHATASE_3"/>
    <property type="match status" value="1"/>
</dbReference>
<feature type="domain" description="Acylphosphatase-like" evidence="7">
    <location>
        <begin position="3"/>
        <end position="90"/>
    </location>
</feature>
<keyword evidence="9" id="KW-1185">Reference proteome</keyword>
<dbReference type="PANTHER" id="PTHR47268:SF4">
    <property type="entry name" value="ACYLPHOSPHATASE"/>
    <property type="match status" value="1"/>
</dbReference>
<protein>
    <recommendedName>
        <fullName evidence="2 4">Acylphosphatase</fullName>
        <ecNumber evidence="2 4">3.6.1.7</ecNumber>
    </recommendedName>
</protein>
<evidence type="ECO:0000256" key="5">
    <source>
        <dbReference type="RuleBase" id="RU000553"/>
    </source>
</evidence>
<keyword evidence="4 5" id="KW-0378">Hydrolase</keyword>
<feature type="active site" evidence="4">
    <location>
        <position position="36"/>
    </location>
</feature>
<evidence type="ECO:0000256" key="4">
    <source>
        <dbReference type="PROSITE-ProRule" id="PRU00520"/>
    </source>
</evidence>
<dbReference type="OrthoDB" id="5295388at2"/>
<dbReference type="InterPro" id="IPR001792">
    <property type="entry name" value="Acylphosphatase-like_dom"/>
</dbReference>
<dbReference type="Proteomes" id="UP000198744">
    <property type="component" value="Unassembled WGS sequence"/>
</dbReference>
<dbReference type="AlphaFoldDB" id="A0A1H7XEP8"/>
<evidence type="ECO:0000256" key="2">
    <source>
        <dbReference type="ARBA" id="ARBA00012150"/>
    </source>
</evidence>
<dbReference type="InterPro" id="IPR036046">
    <property type="entry name" value="Acylphosphatase-like_dom_sf"/>
</dbReference>
<evidence type="ECO:0000256" key="1">
    <source>
        <dbReference type="ARBA" id="ARBA00005614"/>
    </source>
</evidence>
<evidence type="ECO:0000313" key="8">
    <source>
        <dbReference type="EMBL" id="SEM32135.1"/>
    </source>
</evidence>
<comment type="catalytic activity">
    <reaction evidence="3 4 5">
        <text>an acyl phosphate + H2O = a carboxylate + phosphate + H(+)</text>
        <dbReference type="Rhea" id="RHEA:14965"/>
        <dbReference type="ChEBI" id="CHEBI:15377"/>
        <dbReference type="ChEBI" id="CHEBI:15378"/>
        <dbReference type="ChEBI" id="CHEBI:29067"/>
        <dbReference type="ChEBI" id="CHEBI:43474"/>
        <dbReference type="ChEBI" id="CHEBI:59918"/>
        <dbReference type="EC" id="3.6.1.7"/>
    </reaction>
</comment>
<dbReference type="InterPro" id="IPR020456">
    <property type="entry name" value="Acylphosphatase"/>
</dbReference>
<organism evidence="8 9">
    <name type="scientific">Syntrophus gentianae</name>
    <dbReference type="NCBI Taxonomy" id="43775"/>
    <lineage>
        <taxon>Bacteria</taxon>
        <taxon>Pseudomonadati</taxon>
        <taxon>Thermodesulfobacteriota</taxon>
        <taxon>Syntrophia</taxon>
        <taxon>Syntrophales</taxon>
        <taxon>Syntrophaceae</taxon>
        <taxon>Syntrophus</taxon>
    </lineage>
</organism>
<evidence type="ECO:0000256" key="3">
    <source>
        <dbReference type="ARBA" id="ARBA00047645"/>
    </source>
</evidence>
<proteinExistence type="inferred from homology"/>
<dbReference type="PROSITE" id="PS00151">
    <property type="entry name" value="ACYLPHOSPHATASE_2"/>
    <property type="match status" value="1"/>
</dbReference>
<evidence type="ECO:0000256" key="6">
    <source>
        <dbReference type="RuleBase" id="RU004168"/>
    </source>
</evidence>
<dbReference type="Pfam" id="PF00708">
    <property type="entry name" value="Acylphosphatase"/>
    <property type="match status" value="1"/>
</dbReference>
<dbReference type="EMBL" id="FOBS01000010">
    <property type="protein sequence ID" value="SEM32135.1"/>
    <property type="molecule type" value="Genomic_DNA"/>
</dbReference>
<dbReference type="PANTHER" id="PTHR47268">
    <property type="entry name" value="ACYLPHOSPHATASE"/>
    <property type="match status" value="1"/>
</dbReference>